<reference evidence="2 3" key="1">
    <citation type="submission" date="2018-07" db="EMBL/GenBank/DDBJ databases">
        <title>Genomic Encyclopedia of Type Strains, Phase IV (KMG-IV): sequencing the most valuable type-strain genomes for metagenomic binning, comparative biology and taxonomic classification.</title>
        <authorList>
            <person name="Goeker M."/>
        </authorList>
    </citation>
    <scope>NUCLEOTIDE SEQUENCE [LARGE SCALE GENOMIC DNA]</scope>
    <source>
        <strain evidence="2 3">DSM 21634</strain>
    </source>
</reference>
<accession>A0A368XJ40</accession>
<feature type="domain" description="Methyltransferase FkbM" evidence="1">
    <location>
        <begin position="238"/>
        <end position="389"/>
    </location>
</feature>
<sequence length="411" mass="46435">MSFDLSNYDLSAAATQKAREKLIDVVNRCRNDRYAFFPENVFEMVAGPQAPRVVVFSTRGPDCGHHVEQISAAARLKGGYIEALVHDPSDTENRNNPALSAYKQITLEEFFADTAAFAGCLIVDRTSTWYPAVRYKTKLKQAGFNVLRQEQFLNAPGLEASGGFYREHADVMLNRFEEFLALERIWGDAFSRQTYYYALASFISMNYQYFAFHCGDHLQSYFSPDIDLKLGPDTVYADCGSHDGREVLIFSERVKHQFKAVHAFEPDRRNFVLLSNTVTRHIAQHGALPIYCHELGVFDRDGYLHAEGHGTQVVITEQTETAGAGLHVCKLDNMLDELGHLRLEIEGAELAALHGARQLILKHRPTMTVSVYHKASDFLELPRFIEETGLDYQLSLRHQSLEPGVLCIYAV</sequence>
<dbReference type="Gene3D" id="3.40.50.150">
    <property type="entry name" value="Vaccinia Virus protein VP39"/>
    <property type="match status" value="1"/>
</dbReference>
<dbReference type="GO" id="GO:0032259">
    <property type="term" value="P:methylation"/>
    <property type="evidence" value="ECO:0007669"/>
    <property type="project" value="UniProtKB-KW"/>
</dbReference>
<organism evidence="2 3">
    <name type="scientific">Pseudorhodoferax soli</name>
    <dbReference type="NCBI Taxonomy" id="545864"/>
    <lineage>
        <taxon>Bacteria</taxon>
        <taxon>Pseudomonadati</taxon>
        <taxon>Pseudomonadota</taxon>
        <taxon>Betaproteobacteria</taxon>
        <taxon>Burkholderiales</taxon>
        <taxon>Comamonadaceae</taxon>
    </lineage>
</organism>
<dbReference type="SUPFAM" id="SSF53335">
    <property type="entry name" value="S-adenosyl-L-methionine-dependent methyltransferases"/>
    <property type="match status" value="1"/>
</dbReference>
<keyword evidence="3" id="KW-1185">Reference proteome</keyword>
<comment type="caution">
    <text evidence="2">The sequence shown here is derived from an EMBL/GenBank/DDBJ whole genome shotgun (WGS) entry which is preliminary data.</text>
</comment>
<dbReference type="InterPro" id="IPR006342">
    <property type="entry name" value="FkbM_mtfrase"/>
</dbReference>
<proteinExistence type="predicted"/>
<dbReference type="GO" id="GO:0008168">
    <property type="term" value="F:methyltransferase activity"/>
    <property type="evidence" value="ECO:0007669"/>
    <property type="project" value="UniProtKB-KW"/>
</dbReference>
<evidence type="ECO:0000313" key="2">
    <source>
        <dbReference type="EMBL" id="RCW67609.1"/>
    </source>
</evidence>
<dbReference type="AlphaFoldDB" id="A0A368XJ40"/>
<evidence type="ECO:0000313" key="3">
    <source>
        <dbReference type="Proteomes" id="UP000252884"/>
    </source>
</evidence>
<dbReference type="OrthoDB" id="5329963at2"/>
<gene>
    <name evidence="2" type="ORF">DES41_109332</name>
</gene>
<keyword evidence="2" id="KW-0489">Methyltransferase</keyword>
<dbReference type="NCBIfam" id="TIGR01444">
    <property type="entry name" value="fkbM_fam"/>
    <property type="match status" value="1"/>
</dbReference>
<dbReference type="Proteomes" id="UP000252884">
    <property type="component" value="Unassembled WGS sequence"/>
</dbReference>
<dbReference type="Pfam" id="PF05050">
    <property type="entry name" value="Methyltransf_21"/>
    <property type="match status" value="1"/>
</dbReference>
<name>A0A368XJ40_9BURK</name>
<dbReference type="InterPro" id="IPR029063">
    <property type="entry name" value="SAM-dependent_MTases_sf"/>
</dbReference>
<dbReference type="RefSeq" id="WP_114471098.1">
    <property type="nucleotide sequence ID" value="NZ_QPJK01000009.1"/>
</dbReference>
<protein>
    <submittedName>
        <fullName evidence="2">FkbM family methyltransferase</fullName>
    </submittedName>
</protein>
<keyword evidence="2" id="KW-0808">Transferase</keyword>
<dbReference type="EMBL" id="QPJK01000009">
    <property type="protein sequence ID" value="RCW67609.1"/>
    <property type="molecule type" value="Genomic_DNA"/>
</dbReference>
<evidence type="ECO:0000259" key="1">
    <source>
        <dbReference type="Pfam" id="PF05050"/>
    </source>
</evidence>